<evidence type="ECO:0000256" key="6">
    <source>
        <dbReference type="ARBA" id="ARBA00023163"/>
    </source>
</evidence>
<keyword evidence="8 9" id="KW-0539">Nucleus</keyword>
<evidence type="ECO:0000256" key="9">
    <source>
        <dbReference type="RuleBase" id="RU364013"/>
    </source>
</evidence>
<dbReference type="Pfam" id="PF08512">
    <property type="entry name" value="Rttp106-like_middle"/>
    <property type="match status" value="1"/>
</dbReference>
<protein>
    <recommendedName>
        <fullName evidence="9">FACT complex subunit SSRP1</fullName>
    </recommendedName>
</protein>
<evidence type="ECO:0000313" key="13">
    <source>
        <dbReference type="Proteomes" id="UP001165065"/>
    </source>
</evidence>
<keyword evidence="2 9" id="KW-0158">Chromosome</keyword>
<evidence type="ECO:0000256" key="5">
    <source>
        <dbReference type="ARBA" id="ARBA00023015"/>
    </source>
</evidence>
<dbReference type="PANTHER" id="PTHR45849">
    <property type="entry name" value="FACT COMPLEX SUBUNIT SSRP1"/>
    <property type="match status" value="1"/>
</dbReference>
<feature type="compositionally biased region" description="Acidic residues" evidence="10">
    <location>
        <begin position="400"/>
        <end position="458"/>
    </location>
</feature>
<sequence>MENEPPRAPATAFNSMVSTTAVSKSLQVPSISSCSGVELGNYLKGRFAAEGLSKFMAELNKTTGTTPSAPVTPVPAVPTLSIPAEFGGVIFSAAKVQFITPRGRFDVTVYERGVEVKNAKGEGFLLSDNSASHAVAFAKPDNYNKDPNKVTSRMLLLNLKTPALFKKSSLSSLCIQAETKDSVSYPAPKKEEGVKDEGSRPSLSGSADSVWFPNICHSISASIITPSLANFTSSTGFSFVQCYNKVNQGSLYPMIEGLLFFKPPLFVPRQKLNSIGAGRGGSGGAGTRYVDMMITMEGSKAGDPDQALEFTNINREELGPMNTYINDILKPAMAREVAESEGDNKAEPICVDEVVEAEVVDASITASDVGRLGKRPRSGRGAAKAATDATRAQLAGGNFDESDEDDDSEEEGDYSDDDDGDEGSEEEGGSGDEDDESEEDSDDDEGVFADVTEEDLMMEIEATIKEAGGDEHEGGEGSNKKQKV</sequence>
<evidence type="ECO:0000256" key="8">
    <source>
        <dbReference type="ARBA" id="ARBA00023242"/>
    </source>
</evidence>
<proteinExistence type="inferred from homology"/>
<keyword evidence="13" id="KW-1185">Reference proteome</keyword>
<keyword evidence="3 9" id="KW-0235">DNA replication</keyword>
<dbReference type="GO" id="GO:0031491">
    <property type="term" value="F:nucleosome binding"/>
    <property type="evidence" value="ECO:0007669"/>
    <property type="project" value="TreeGrafter"/>
</dbReference>
<dbReference type="GO" id="GO:0042393">
    <property type="term" value="F:histone binding"/>
    <property type="evidence" value="ECO:0007669"/>
    <property type="project" value="TreeGrafter"/>
</dbReference>
<comment type="subcellular location">
    <subcellularLocation>
        <location evidence="9">Nucleus</location>
    </subcellularLocation>
    <subcellularLocation>
        <location evidence="9">Chromosome</location>
    </subcellularLocation>
</comment>
<dbReference type="SUPFAM" id="SSF50729">
    <property type="entry name" value="PH domain-like"/>
    <property type="match status" value="1"/>
</dbReference>
<keyword evidence="7 9" id="KW-0234">DNA repair</keyword>
<keyword evidence="5 9" id="KW-0805">Transcription regulation</keyword>
<gene>
    <name evidence="12" type="ORF">TrCOL_g6005</name>
</gene>
<evidence type="ECO:0000256" key="1">
    <source>
        <dbReference type="ARBA" id="ARBA00010060"/>
    </source>
</evidence>
<dbReference type="GO" id="GO:0006281">
    <property type="term" value="P:DNA repair"/>
    <property type="evidence" value="ECO:0007669"/>
    <property type="project" value="UniProtKB-KW"/>
</dbReference>
<keyword evidence="6 9" id="KW-0804">Transcription</keyword>
<dbReference type="InterPro" id="IPR011993">
    <property type="entry name" value="PH-like_dom_sf"/>
</dbReference>
<dbReference type="Gene3D" id="2.30.29.150">
    <property type="match status" value="1"/>
</dbReference>
<keyword evidence="4 9" id="KW-0227">DNA damage</keyword>
<feature type="region of interest" description="Disordered" evidence="10">
    <location>
        <begin position="370"/>
        <end position="484"/>
    </location>
</feature>
<comment type="function">
    <text evidence="9">Component of the FACT complex, a general chromatin factor that acts to reorganize nucleosomes. The FACT complex is involved in multiple processes that require DNA as a template such as mRNA elongation, DNA replication and DNA repair. During transcription elongation the FACT complex acts as a histone chaperone that both destabilizes and restores nucleosomal structure. It facilitates the passage of RNA polymerase II and transcription by promoting the dissociation of one histone H2A-H2B dimer from the nucleosome, then subsequently promotes the reestablishment of the nucleosome following the passage of RNA polymerase II.</text>
</comment>
<reference evidence="13" key="1">
    <citation type="journal article" date="2023" name="Commun. Biol.">
        <title>Genome analysis of Parmales, the sister group of diatoms, reveals the evolutionary specialization of diatoms from phago-mixotrophs to photoautotrophs.</title>
        <authorList>
            <person name="Ban H."/>
            <person name="Sato S."/>
            <person name="Yoshikawa S."/>
            <person name="Yamada K."/>
            <person name="Nakamura Y."/>
            <person name="Ichinomiya M."/>
            <person name="Sato N."/>
            <person name="Blanc-Mathieu R."/>
            <person name="Endo H."/>
            <person name="Kuwata A."/>
            <person name="Ogata H."/>
        </authorList>
    </citation>
    <scope>NUCLEOTIDE SEQUENCE [LARGE SCALE GENOMIC DNA]</scope>
</reference>
<dbReference type="Gene3D" id="2.30.29.30">
    <property type="entry name" value="Pleckstrin-homology domain (PH domain)/Phosphotyrosine-binding domain (PTB)"/>
    <property type="match status" value="1"/>
</dbReference>
<dbReference type="GO" id="GO:0006260">
    <property type="term" value="P:DNA replication"/>
    <property type="evidence" value="ECO:0007669"/>
    <property type="project" value="UniProtKB-KW"/>
</dbReference>
<comment type="caution">
    <text evidence="12">The sequence shown here is derived from an EMBL/GenBank/DDBJ whole genome shotgun (WGS) entry which is preliminary data.</text>
</comment>
<accession>A0A9W7GB14</accession>
<evidence type="ECO:0000256" key="4">
    <source>
        <dbReference type="ARBA" id="ARBA00022763"/>
    </source>
</evidence>
<dbReference type="PANTHER" id="PTHR45849:SF1">
    <property type="entry name" value="FACT COMPLEX SUBUNIT SSRP1"/>
    <property type="match status" value="1"/>
</dbReference>
<dbReference type="SMART" id="SM01287">
    <property type="entry name" value="Rtt106"/>
    <property type="match status" value="1"/>
</dbReference>
<feature type="compositionally biased region" description="Low complexity" evidence="10">
    <location>
        <begin position="382"/>
        <end position="395"/>
    </location>
</feature>
<dbReference type="PRINTS" id="PR00887">
    <property type="entry name" value="SSRCOGNITION"/>
</dbReference>
<feature type="compositionally biased region" description="Basic and acidic residues" evidence="10">
    <location>
        <begin position="462"/>
        <end position="484"/>
    </location>
</feature>
<comment type="similarity">
    <text evidence="1 9">Belongs to the SSRP1 family.</text>
</comment>
<dbReference type="GO" id="GO:0003677">
    <property type="term" value="F:DNA binding"/>
    <property type="evidence" value="ECO:0007669"/>
    <property type="project" value="InterPro"/>
</dbReference>
<dbReference type="InterPro" id="IPR000969">
    <property type="entry name" value="SSRP1/POB3"/>
</dbReference>
<dbReference type="OrthoDB" id="498543at2759"/>
<dbReference type="EMBL" id="BRYA01000110">
    <property type="protein sequence ID" value="GMI39739.1"/>
    <property type="molecule type" value="Genomic_DNA"/>
</dbReference>
<dbReference type="GO" id="GO:0035101">
    <property type="term" value="C:FACT complex"/>
    <property type="evidence" value="ECO:0007669"/>
    <property type="project" value="TreeGrafter"/>
</dbReference>
<evidence type="ECO:0000256" key="2">
    <source>
        <dbReference type="ARBA" id="ARBA00022454"/>
    </source>
</evidence>
<evidence type="ECO:0000256" key="10">
    <source>
        <dbReference type="SAM" id="MobiDB-lite"/>
    </source>
</evidence>
<evidence type="ECO:0000313" key="12">
    <source>
        <dbReference type="EMBL" id="GMI39739.1"/>
    </source>
</evidence>
<organism evidence="12 13">
    <name type="scientific">Triparma columacea</name>
    <dbReference type="NCBI Taxonomy" id="722753"/>
    <lineage>
        <taxon>Eukaryota</taxon>
        <taxon>Sar</taxon>
        <taxon>Stramenopiles</taxon>
        <taxon>Ochrophyta</taxon>
        <taxon>Bolidophyceae</taxon>
        <taxon>Parmales</taxon>
        <taxon>Triparmaceae</taxon>
        <taxon>Triparma</taxon>
    </lineage>
</organism>
<dbReference type="Proteomes" id="UP001165065">
    <property type="component" value="Unassembled WGS sequence"/>
</dbReference>
<dbReference type="AlphaFoldDB" id="A0A9W7GB14"/>
<evidence type="ECO:0000256" key="7">
    <source>
        <dbReference type="ARBA" id="ARBA00023204"/>
    </source>
</evidence>
<name>A0A9W7GB14_9STRA</name>
<evidence type="ECO:0000256" key="3">
    <source>
        <dbReference type="ARBA" id="ARBA00022705"/>
    </source>
</evidence>
<feature type="domain" description="Histone chaperone RTT106/FACT complex subunit SPT16-like middle" evidence="11">
    <location>
        <begin position="237"/>
        <end position="335"/>
    </location>
</feature>
<dbReference type="InterPro" id="IPR050454">
    <property type="entry name" value="RTT106/SSRP1_HistChap/FACT"/>
</dbReference>
<dbReference type="InterPro" id="IPR013719">
    <property type="entry name" value="RTT106/SPT16-like_middle_dom"/>
</dbReference>
<evidence type="ECO:0000259" key="11">
    <source>
        <dbReference type="SMART" id="SM01287"/>
    </source>
</evidence>